<accession>A0A3E2TYE0</accession>
<dbReference type="Pfam" id="PF02308">
    <property type="entry name" value="MgtC"/>
    <property type="match status" value="1"/>
</dbReference>
<comment type="subcellular location">
    <subcellularLocation>
        <location evidence="1">Cell membrane</location>
        <topology evidence="1">Multi-pass membrane protein</topology>
    </subcellularLocation>
</comment>
<evidence type="ECO:0000256" key="5">
    <source>
        <dbReference type="ARBA" id="ARBA00022989"/>
    </source>
</evidence>
<evidence type="ECO:0000259" key="8">
    <source>
        <dbReference type="Pfam" id="PF02308"/>
    </source>
</evidence>
<gene>
    <name evidence="9" type="ORF">DWZ46_12965</name>
</gene>
<reference evidence="9 10" key="1">
    <citation type="submission" date="2018-08" db="EMBL/GenBank/DDBJ databases">
        <title>A genome reference for cultivated species of the human gut microbiota.</title>
        <authorList>
            <person name="Zou Y."/>
            <person name="Xue W."/>
            <person name="Luo G."/>
        </authorList>
    </citation>
    <scope>NUCLEOTIDE SEQUENCE [LARGE SCALE GENOMIC DNA]</scope>
    <source>
        <strain evidence="9 10">AF32-8AC</strain>
    </source>
</reference>
<name>A0A3E2TYE0_9FIRM</name>
<evidence type="ECO:0000256" key="6">
    <source>
        <dbReference type="ARBA" id="ARBA00023136"/>
    </source>
</evidence>
<evidence type="ECO:0000256" key="2">
    <source>
        <dbReference type="ARBA" id="ARBA00009298"/>
    </source>
</evidence>
<comment type="similarity">
    <text evidence="2">Belongs to the MgtC/SapB family.</text>
</comment>
<protein>
    <submittedName>
        <fullName evidence="9">MgtC/SapB family protein</fullName>
    </submittedName>
</protein>
<keyword evidence="6 7" id="KW-0472">Membrane</keyword>
<dbReference type="InterPro" id="IPR049177">
    <property type="entry name" value="MgtC_SapB_SrpB_YhiD_N"/>
</dbReference>
<keyword evidence="4 7" id="KW-0812">Transmembrane</keyword>
<dbReference type="Proteomes" id="UP000260991">
    <property type="component" value="Unassembled WGS sequence"/>
</dbReference>
<evidence type="ECO:0000256" key="3">
    <source>
        <dbReference type="ARBA" id="ARBA00022475"/>
    </source>
</evidence>
<sequence length="231" mass="25353">MAFLETQGVPTPFATAIIRLLLGSICGGLIGLEREMKGRPAGLKTFSLVCMGATLVMVTNEFIYVNVANSTGDSARMAAQVISGIGFLGAGTIMTTGNDRVKGLTTAAALWVTAAIGIAIGTGFYFGGIAGLIVLYLSSFTYRYIDAVIVAKSRIMRIYVEGESEEFMLNLVGFFQKNEIRIISLVRKDENKWFLKDSAATIEMDLGRKRNHLEILDEIRKMKELRYIEEV</sequence>
<keyword evidence="3" id="KW-1003">Cell membrane</keyword>
<dbReference type="AlphaFoldDB" id="A0A3E2TYE0"/>
<dbReference type="PRINTS" id="PR01837">
    <property type="entry name" value="MGTCSAPBPROT"/>
</dbReference>
<feature type="transmembrane region" description="Helical" evidence="7">
    <location>
        <begin position="108"/>
        <end position="137"/>
    </location>
</feature>
<organism evidence="9 10">
    <name type="scientific">Faecalibacterium prausnitzii</name>
    <dbReference type="NCBI Taxonomy" id="853"/>
    <lineage>
        <taxon>Bacteria</taxon>
        <taxon>Bacillati</taxon>
        <taxon>Bacillota</taxon>
        <taxon>Clostridia</taxon>
        <taxon>Eubacteriales</taxon>
        <taxon>Oscillospiraceae</taxon>
        <taxon>Faecalibacterium</taxon>
    </lineage>
</organism>
<dbReference type="PANTHER" id="PTHR33778">
    <property type="entry name" value="PROTEIN MGTC"/>
    <property type="match status" value="1"/>
</dbReference>
<evidence type="ECO:0000256" key="1">
    <source>
        <dbReference type="ARBA" id="ARBA00004651"/>
    </source>
</evidence>
<dbReference type="InterPro" id="IPR003416">
    <property type="entry name" value="MgtC/SapB/SrpB/YhiD_fam"/>
</dbReference>
<keyword evidence="5 7" id="KW-1133">Transmembrane helix</keyword>
<evidence type="ECO:0000256" key="7">
    <source>
        <dbReference type="SAM" id="Phobius"/>
    </source>
</evidence>
<feature type="transmembrane region" description="Helical" evidence="7">
    <location>
        <begin position="45"/>
        <end position="65"/>
    </location>
</feature>
<proteinExistence type="inferred from homology"/>
<dbReference type="EMBL" id="QVER01000021">
    <property type="protein sequence ID" value="RGB86828.1"/>
    <property type="molecule type" value="Genomic_DNA"/>
</dbReference>
<feature type="transmembrane region" description="Helical" evidence="7">
    <location>
        <begin position="12"/>
        <end position="33"/>
    </location>
</feature>
<comment type="caution">
    <text evidence="9">The sequence shown here is derived from an EMBL/GenBank/DDBJ whole genome shotgun (WGS) entry which is preliminary data.</text>
</comment>
<feature type="transmembrane region" description="Helical" evidence="7">
    <location>
        <begin position="77"/>
        <end position="96"/>
    </location>
</feature>
<dbReference type="PANTHER" id="PTHR33778:SF1">
    <property type="entry name" value="MAGNESIUM TRANSPORTER YHID-RELATED"/>
    <property type="match status" value="1"/>
</dbReference>
<dbReference type="GO" id="GO:0005886">
    <property type="term" value="C:plasma membrane"/>
    <property type="evidence" value="ECO:0007669"/>
    <property type="project" value="UniProtKB-SubCell"/>
</dbReference>
<evidence type="ECO:0000313" key="10">
    <source>
        <dbReference type="Proteomes" id="UP000260991"/>
    </source>
</evidence>
<feature type="domain" description="MgtC/SapB/SrpB/YhiD N-terminal" evidence="8">
    <location>
        <begin position="20"/>
        <end position="144"/>
    </location>
</feature>
<evidence type="ECO:0000256" key="4">
    <source>
        <dbReference type="ARBA" id="ARBA00022692"/>
    </source>
</evidence>
<evidence type="ECO:0000313" key="9">
    <source>
        <dbReference type="EMBL" id="RGB86828.1"/>
    </source>
</evidence>